<reference evidence="1 2" key="1">
    <citation type="submission" date="2021-06" db="EMBL/GenBank/DDBJ databases">
        <title>Caerostris extrusa draft genome.</title>
        <authorList>
            <person name="Kono N."/>
            <person name="Arakawa K."/>
        </authorList>
    </citation>
    <scope>NUCLEOTIDE SEQUENCE [LARGE SCALE GENOMIC DNA]</scope>
</reference>
<protein>
    <submittedName>
        <fullName evidence="1">Uncharacterized protein</fullName>
    </submittedName>
</protein>
<keyword evidence="2" id="KW-1185">Reference proteome</keyword>
<dbReference type="AlphaFoldDB" id="A0AAV4T552"/>
<proteinExistence type="predicted"/>
<comment type="caution">
    <text evidence="1">The sequence shown here is derived from an EMBL/GenBank/DDBJ whole genome shotgun (WGS) entry which is preliminary data.</text>
</comment>
<dbReference type="EMBL" id="BPLR01010514">
    <property type="protein sequence ID" value="GIY39822.1"/>
    <property type="molecule type" value="Genomic_DNA"/>
</dbReference>
<evidence type="ECO:0000313" key="2">
    <source>
        <dbReference type="Proteomes" id="UP001054945"/>
    </source>
</evidence>
<dbReference type="Proteomes" id="UP001054945">
    <property type="component" value="Unassembled WGS sequence"/>
</dbReference>
<accession>A0AAV4T552</accession>
<organism evidence="1 2">
    <name type="scientific">Caerostris extrusa</name>
    <name type="common">Bark spider</name>
    <name type="synonym">Caerostris bankana</name>
    <dbReference type="NCBI Taxonomy" id="172846"/>
    <lineage>
        <taxon>Eukaryota</taxon>
        <taxon>Metazoa</taxon>
        <taxon>Ecdysozoa</taxon>
        <taxon>Arthropoda</taxon>
        <taxon>Chelicerata</taxon>
        <taxon>Arachnida</taxon>
        <taxon>Araneae</taxon>
        <taxon>Araneomorphae</taxon>
        <taxon>Entelegynae</taxon>
        <taxon>Araneoidea</taxon>
        <taxon>Araneidae</taxon>
        <taxon>Caerostris</taxon>
    </lineage>
</organism>
<evidence type="ECO:0000313" key="1">
    <source>
        <dbReference type="EMBL" id="GIY39822.1"/>
    </source>
</evidence>
<sequence>MENIRKMKVGSEEAKMGSDFTVEGKHLEVILFFLVCHKGCDTSEVEIVNIARSGRVSRKLSIGLKNVNAAIAMSVRLRLPT</sequence>
<gene>
    <name evidence="1" type="ORF">CEXT_111611</name>
</gene>
<name>A0AAV4T552_CAEEX</name>